<gene>
    <name evidence="1" type="ORF">BDK51DRAFT_34861</name>
</gene>
<dbReference type="Proteomes" id="UP000269721">
    <property type="component" value="Unassembled WGS sequence"/>
</dbReference>
<accession>A0A4P9WN71</accession>
<dbReference type="EMBL" id="KZ993915">
    <property type="protein sequence ID" value="RKO94374.1"/>
    <property type="molecule type" value="Genomic_DNA"/>
</dbReference>
<sequence>MARACRSRGSLWTGLQVLGRGKGSVQATDSAGLLPIRARGGEFSERGQAVPRGRFARAAAVVSKLVQQGRVRTTAAAGQLAAGSRGRSPMAVARRPLSSWLVGRGRAAGSLAGTWRLADDPLRLWDQQGHTRVVTSSGMDGMERTSNV</sequence>
<organism evidence="1 2">
    <name type="scientific">Blyttiomyces helicus</name>
    <dbReference type="NCBI Taxonomy" id="388810"/>
    <lineage>
        <taxon>Eukaryota</taxon>
        <taxon>Fungi</taxon>
        <taxon>Fungi incertae sedis</taxon>
        <taxon>Chytridiomycota</taxon>
        <taxon>Chytridiomycota incertae sedis</taxon>
        <taxon>Chytridiomycetes</taxon>
        <taxon>Chytridiomycetes incertae sedis</taxon>
        <taxon>Blyttiomyces</taxon>
    </lineage>
</organism>
<evidence type="ECO:0000313" key="2">
    <source>
        <dbReference type="Proteomes" id="UP000269721"/>
    </source>
</evidence>
<reference evidence="2" key="1">
    <citation type="journal article" date="2018" name="Nat. Microbiol.">
        <title>Leveraging single-cell genomics to expand the fungal tree of life.</title>
        <authorList>
            <person name="Ahrendt S.R."/>
            <person name="Quandt C.A."/>
            <person name="Ciobanu D."/>
            <person name="Clum A."/>
            <person name="Salamov A."/>
            <person name="Andreopoulos B."/>
            <person name="Cheng J.F."/>
            <person name="Woyke T."/>
            <person name="Pelin A."/>
            <person name="Henrissat B."/>
            <person name="Reynolds N.K."/>
            <person name="Benny G.L."/>
            <person name="Smith M.E."/>
            <person name="James T.Y."/>
            <person name="Grigoriev I.V."/>
        </authorList>
    </citation>
    <scope>NUCLEOTIDE SEQUENCE [LARGE SCALE GENOMIC DNA]</scope>
</reference>
<evidence type="ECO:0000313" key="1">
    <source>
        <dbReference type="EMBL" id="RKO94374.1"/>
    </source>
</evidence>
<keyword evidence="2" id="KW-1185">Reference proteome</keyword>
<dbReference type="AlphaFoldDB" id="A0A4P9WN71"/>
<protein>
    <submittedName>
        <fullName evidence="1">Uncharacterized protein</fullName>
    </submittedName>
</protein>
<name>A0A4P9WN71_9FUNG</name>
<proteinExistence type="predicted"/>